<feature type="non-terminal residue" evidence="1">
    <location>
        <position position="1"/>
    </location>
</feature>
<dbReference type="EMBL" id="UINC01161392">
    <property type="protein sequence ID" value="SVD60551.1"/>
    <property type="molecule type" value="Genomic_DNA"/>
</dbReference>
<evidence type="ECO:0000313" key="1">
    <source>
        <dbReference type="EMBL" id="SVD60551.1"/>
    </source>
</evidence>
<sequence length="26" mass="2842">MSIKIVIIGAGEVGYNLTKTLSKENY</sequence>
<evidence type="ECO:0008006" key="2">
    <source>
        <dbReference type="Google" id="ProtNLM"/>
    </source>
</evidence>
<accession>A0A382WR96</accession>
<dbReference type="AlphaFoldDB" id="A0A382WR96"/>
<reference evidence="1" key="1">
    <citation type="submission" date="2018-05" db="EMBL/GenBank/DDBJ databases">
        <authorList>
            <person name="Lanie J.A."/>
            <person name="Ng W.-L."/>
            <person name="Kazmierczak K.M."/>
            <person name="Andrzejewski T.M."/>
            <person name="Davidsen T.M."/>
            <person name="Wayne K.J."/>
            <person name="Tettelin H."/>
            <person name="Glass J.I."/>
            <person name="Rusch D."/>
            <person name="Podicherti R."/>
            <person name="Tsui H.-C.T."/>
            <person name="Winkler M.E."/>
        </authorList>
    </citation>
    <scope>NUCLEOTIDE SEQUENCE</scope>
</reference>
<dbReference type="Gene3D" id="3.40.50.720">
    <property type="entry name" value="NAD(P)-binding Rossmann-like Domain"/>
    <property type="match status" value="1"/>
</dbReference>
<feature type="non-terminal residue" evidence="1">
    <location>
        <position position="26"/>
    </location>
</feature>
<gene>
    <name evidence="1" type="ORF">METZ01_LOCUS413405</name>
</gene>
<name>A0A382WR96_9ZZZZ</name>
<proteinExistence type="predicted"/>
<organism evidence="1">
    <name type="scientific">marine metagenome</name>
    <dbReference type="NCBI Taxonomy" id="408172"/>
    <lineage>
        <taxon>unclassified sequences</taxon>
        <taxon>metagenomes</taxon>
        <taxon>ecological metagenomes</taxon>
    </lineage>
</organism>
<protein>
    <recommendedName>
        <fullName evidence="2">RCK N-terminal domain-containing protein</fullName>
    </recommendedName>
</protein>